<dbReference type="InterPro" id="IPR031127">
    <property type="entry name" value="E3_UB_ligase_RBR"/>
</dbReference>
<dbReference type="EC" id="2.3.2.31" evidence="3"/>
<name>A0A0K2TMT0_LEPSM</name>
<dbReference type="PANTHER" id="PTHR11685">
    <property type="entry name" value="RBR FAMILY RING FINGER AND IBR DOMAIN-CONTAINING"/>
    <property type="match status" value="1"/>
</dbReference>
<keyword evidence="7" id="KW-0863">Zinc-finger</keyword>
<comment type="pathway">
    <text evidence="2">Protein modification; protein ubiquitination.</text>
</comment>
<evidence type="ECO:0000256" key="9">
    <source>
        <dbReference type="ARBA" id="ARBA00022833"/>
    </source>
</evidence>
<evidence type="ECO:0000259" key="10">
    <source>
        <dbReference type="PROSITE" id="PS51873"/>
    </source>
</evidence>
<evidence type="ECO:0000256" key="4">
    <source>
        <dbReference type="ARBA" id="ARBA00022679"/>
    </source>
</evidence>
<dbReference type="SUPFAM" id="SSF57850">
    <property type="entry name" value="RING/U-box"/>
    <property type="match status" value="2"/>
</dbReference>
<dbReference type="GO" id="GO:0016567">
    <property type="term" value="P:protein ubiquitination"/>
    <property type="evidence" value="ECO:0007669"/>
    <property type="project" value="InterPro"/>
</dbReference>
<organism evidence="11">
    <name type="scientific">Lepeophtheirus salmonis</name>
    <name type="common">Salmon louse</name>
    <name type="synonym">Caligus salmonis</name>
    <dbReference type="NCBI Taxonomy" id="72036"/>
    <lineage>
        <taxon>Eukaryota</taxon>
        <taxon>Metazoa</taxon>
        <taxon>Ecdysozoa</taxon>
        <taxon>Arthropoda</taxon>
        <taxon>Crustacea</taxon>
        <taxon>Multicrustacea</taxon>
        <taxon>Hexanauplia</taxon>
        <taxon>Copepoda</taxon>
        <taxon>Siphonostomatoida</taxon>
        <taxon>Caligidae</taxon>
        <taxon>Lepeophtheirus</taxon>
    </lineage>
</organism>
<dbReference type="EMBL" id="HACA01009415">
    <property type="protein sequence ID" value="CDW26776.1"/>
    <property type="molecule type" value="Transcribed_RNA"/>
</dbReference>
<dbReference type="GO" id="GO:0061630">
    <property type="term" value="F:ubiquitin protein ligase activity"/>
    <property type="evidence" value="ECO:0007669"/>
    <property type="project" value="UniProtKB-EC"/>
</dbReference>
<dbReference type="InterPro" id="IPR002867">
    <property type="entry name" value="IBR_dom"/>
</dbReference>
<reference evidence="11" key="1">
    <citation type="submission" date="2014-05" db="EMBL/GenBank/DDBJ databases">
        <authorList>
            <person name="Chronopoulou M."/>
        </authorList>
    </citation>
    <scope>NUCLEOTIDE SEQUENCE</scope>
    <source>
        <tissue evidence="11">Whole organism</tissue>
    </source>
</reference>
<dbReference type="InterPro" id="IPR047548">
    <property type="entry name" value="Rcat_RBR_RNF14"/>
</dbReference>
<dbReference type="CDD" id="cd20341">
    <property type="entry name" value="BRcat_RBR_RNF14"/>
    <property type="match status" value="1"/>
</dbReference>
<proteinExistence type="predicted"/>
<evidence type="ECO:0000256" key="6">
    <source>
        <dbReference type="ARBA" id="ARBA00022737"/>
    </source>
</evidence>
<dbReference type="GO" id="GO:0008270">
    <property type="term" value="F:zinc ion binding"/>
    <property type="evidence" value="ECO:0007669"/>
    <property type="project" value="UniProtKB-KW"/>
</dbReference>
<evidence type="ECO:0000256" key="8">
    <source>
        <dbReference type="ARBA" id="ARBA00022786"/>
    </source>
</evidence>
<evidence type="ECO:0000256" key="1">
    <source>
        <dbReference type="ARBA" id="ARBA00001798"/>
    </source>
</evidence>
<protein>
    <recommendedName>
        <fullName evidence="3">RBR-type E3 ubiquitin transferase</fullName>
        <ecNumber evidence="3">2.3.2.31</ecNumber>
    </recommendedName>
</protein>
<feature type="domain" description="RING-type" evidence="10">
    <location>
        <begin position="1"/>
        <end position="178"/>
    </location>
</feature>
<keyword evidence="4" id="KW-0808">Transferase</keyword>
<dbReference type="PROSITE" id="PS51873">
    <property type="entry name" value="TRIAD"/>
    <property type="match status" value="1"/>
</dbReference>
<keyword evidence="9" id="KW-0862">Zinc</keyword>
<keyword evidence="8" id="KW-0833">Ubl conjugation pathway</keyword>
<dbReference type="Gene3D" id="1.20.120.1750">
    <property type="match status" value="1"/>
</dbReference>
<dbReference type="CDD" id="cd20354">
    <property type="entry name" value="Rcat_RBR_RNF14"/>
    <property type="match status" value="1"/>
</dbReference>
<accession>A0A0K2TMT0</accession>
<evidence type="ECO:0000256" key="2">
    <source>
        <dbReference type="ARBA" id="ARBA00004906"/>
    </source>
</evidence>
<dbReference type="AlphaFoldDB" id="A0A0K2TMT0"/>
<dbReference type="InterPro" id="IPR044066">
    <property type="entry name" value="TRIAD_supradom"/>
</dbReference>
<feature type="non-terminal residue" evidence="11">
    <location>
        <position position="178"/>
    </location>
</feature>
<evidence type="ECO:0000256" key="3">
    <source>
        <dbReference type="ARBA" id="ARBA00012251"/>
    </source>
</evidence>
<dbReference type="Gene3D" id="2.20.25.20">
    <property type="match status" value="1"/>
</dbReference>
<dbReference type="Pfam" id="PF26200">
    <property type="entry name" value="Rcat_RNF216"/>
    <property type="match status" value="1"/>
</dbReference>
<evidence type="ECO:0000256" key="7">
    <source>
        <dbReference type="ARBA" id="ARBA00022771"/>
    </source>
</evidence>
<sequence>MNAHLKHFLPRLRSLYLRKLYSDHENRQIDMSLRDMGDVIRCPLRHCQVPTIIDIKSSFGECPACGFVFCSKCLCTYHGINPCKDPLEKLRELIDKTKDEESKKKLLEDSQNETLCLDLIEKISRHCPKCLSSIQKSAGCNSMVCTKCSTRFCYICGIKLPITNPFEHYSDKKSPCAN</sequence>
<keyword evidence="6" id="KW-0677">Repeat</keyword>
<dbReference type="SMART" id="SM00647">
    <property type="entry name" value="IBR"/>
    <property type="match status" value="2"/>
</dbReference>
<evidence type="ECO:0000256" key="5">
    <source>
        <dbReference type="ARBA" id="ARBA00022723"/>
    </source>
</evidence>
<comment type="catalytic activity">
    <reaction evidence="1">
        <text>[E2 ubiquitin-conjugating enzyme]-S-ubiquitinyl-L-cysteine + [acceptor protein]-L-lysine = [E2 ubiquitin-conjugating enzyme]-L-cysteine + [acceptor protein]-N(6)-ubiquitinyl-L-lysine.</text>
        <dbReference type="EC" id="2.3.2.31"/>
    </reaction>
</comment>
<evidence type="ECO:0000313" key="11">
    <source>
        <dbReference type="EMBL" id="CDW26776.1"/>
    </source>
</evidence>
<keyword evidence="5" id="KW-0479">Metal-binding</keyword>
<dbReference type="Pfam" id="PF01485">
    <property type="entry name" value="IBR"/>
    <property type="match status" value="1"/>
</dbReference>
<dbReference type="OrthoDB" id="69641at2759"/>